<gene>
    <name evidence="1" type="ORF">ACCAA_1790001</name>
</gene>
<dbReference type="Proteomes" id="UP000199169">
    <property type="component" value="Unassembled WGS sequence"/>
</dbReference>
<protein>
    <submittedName>
        <fullName evidence="1">Uncharacterized protein</fullName>
    </submittedName>
</protein>
<dbReference type="AlphaFoldDB" id="A0A1A8XL57"/>
<sequence length="64" mass="6993">MSSLVNKVEEPTLWSEGEGRWKGAGITEVALIDSRGSRDGMFSKIYCPVLETRLRGGEATDCCV</sequence>
<dbReference type="EMBL" id="FLQX01000089">
    <property type="protein sequence ID" value="SBT04683.1"/>
    <property type="molecule type" value="Genomic_DNA"/>
</dbReference>
<organism evidence="1 2">
    <name type="scientific">Candidatus Accumulibacter aalborgensis</name>
    <dbReference type="NCBI Taxonomy" id="1860102"/>
    <lineage>
        <taxon>Bacteria</taxon>
        <taxon>Pseudomonadati</taxon>
        <taxon>Pseudomonadota</taxon>
        <taxon>Betaproteobacteria</taxon>
        <taxon>Candidatus Accumulibacter</taxon>
    </lineage>
</organism>
<evidence type="ECO:0000313" key="1">
    <source>
        <dbReference type="EMBL" id="SBT04683.1"/>
    </source>
</evidence>
<name>A0A1A8XL57_9PROT</name>
<keyword evidence="2" id="KW-1185">Reference proteome</keyword>
<evidence type="ECO:0000313" key="2">
    <source>
        <dbReference type="Proteomes" id="UP000199169"/>
    </source>
</evidence>
<reference evidence="2" key="1">
    <citation type="submission" date="2016-06" db="EMBL/GenBank/DDBJ databases">
        <authorList>
            <person name="McIlroy S.J."/>
            <person name="Karst S.M."/>
            <person name="Albertsen M."/>
        </authorList>
    </citation>
    <scope>NUCLEOTIDE SEQUENCE [LARGE SCALE GENOMIC DNA]</scope>
</reference>
<accession>A0A1A8XL57</accession>
<proteinExistence type="predicted"/>